<evidence type="ECO:0000313" key="1">
    <source>
        <dbReference type="EMBL" id="CRK45915.1"/>
    </source>
</evidence>
<dbReference type="AlphaFoldDB" id="A0A0G4NHM1"/>
<feature type="non-terminal residue" evidence="1">
    <location>
        <position position="1"/>
    </location>
</feature>
<name>A0A0G4NHM1_VERLO</name>
<dbReference type="EMBL" id="CVQI01035108">
    <property type="protein sequence ID" value="CRK45915.1"/>
    <property type="molecule type" value="Genomic_DNA"/>
</dbReference>
<evidence type="ECO:0000313" key="2">
    <source>
        <dbReference type="Proteomes" id="UP000045706"/>
    </source>
</evidence>
<sequence>RAVDPRAGLRATGRVRRARRRHVRHLLGHHHARACRGCRHEEDGRHLWRRLPVHGAAHDLCRGRCH</sequence>
<proteinExistence type="predicted"/>
<reference evidence="2" key="1">
    <citation type="submission" date="2015-05" db="EMBL/GenBank/DDBJ databases">
        <authorList>
            <person name="Fogelqvist Johan"/>
        </authorList>
    </citation>
    <scope>NUCLEOTIDE SEQUENCE [LARGE SCALE GENOMIC DNA]</scope>
</reference>
<accession>A0A0G4NHM1</accession>
<protein>
    <submittedName>
        <fullName evidence="1">Uncharacterized protein</fullName>
    </submittedName>
</protein>
<dbReference type="Proteomes" id="UP000045706">
    <property type="component" value="Unassembled WGS sequence"/>
</dbReference>
<gene>
    <name evidence="1" type="ORF">BN1723_019836</name>
</gene>
<organism evidence="1 2">
    <name type="scientific">Verticillium longisporum</name>
    <name type="common">Verticillium dahliae var. longisporum</name>
    <dbReference type="NCBI Taxonomy" id="100787"/>
    <lineage>
        <taxon>Eukaryota</taxon>
        <taxon>Fungi</taxon>
        <taxon>Dikarya</taxon>
        <taxon>Ascomycota</taxon>
        <taxon>Pezizomycotina</taxon>
        <taxon>Sordariomycetes</taxon>
        <taxon>Hypocreomycetidae</taxon>
        <taxon>Glomerellales</taxon>
        <taxon>Plectosphaerellaceae</taxon>
        <taxon>Verticillium</taxon>
    </lineage>
</organism>